<evidence type="ECO:0000256" key="4">
    <source>
        <dbReference type="ARBA" id="ARBA00022801"/>
    </source>
</evidence>
<organism evidence="10">
    <name type="scientific">Vanderwaltozyma polyspora (strain ATCC 22028 / DSM 70294 / BCRC 21397 / CBS 2163 / NBRC 10782 / NRRL Y-8283 / UCD 57-17)</name>
    <name type="common">Kluyveromyces polysporus</name>
    <dbReference type="NCBI Taxonomy" id="436907"/>
    <lineage>
        <taxon>Eukaryota</taxon>
        <taxon>Fungi</taxon>
        <taxon>Dikarya</taxon>
        <taxon>Ascomycota</taxon>
        <taxon>Saccharomycotina</taxon>
        <taxon>Saccharomycetes</taxon>
        <taxon>Saccharomycetales</taxon>
        <taxon>Saccharomycetaceae</taxon>
        <taxon>Vanderwaltozyma</taxon>
    </lineage>
</organism>
<keyword evidence="3" id="KW-0479">Metal-binding</keyword>
<gene>
    <name evidence="9" type="ORF">Kpol_1041p36</name>
</gene>
<dbReference type="InterPro" id="IPR036380">
    <property type="entry name" value="Isochorismatase-like_sf"/>
</dbReference>
<dbReference type="InterPro" id="IPR000868">
    <property type="entry name" value="Isochorismatase-like_dom"/>
</dbReference>
<dbReference type="EC" id="3.5.1.19" evidence="6"/>
<dbReference type="OrthoDB" id="3341310at2759"/>
<dbReference type="Gene3D" id="3.40.50.850">
    <property type="entry name" value="Isochorismatase-like"/>
    <property type="match status" value="1"/>
</dbReference>
<dbReference type="GO" id="GO:0019358">
    <property type="term" value="P:nicotinate nucleotide salvage"/>
    <property type="evidence" value="ECO:0007669"/>
    <property type="project" value="EnsemblFungi"/>
</dbReference>
<dbReference type="HOGENOM" id="CLU_068979_13_0_1"/>
<dbReference type="eggNOG" id="KOG4003">
    <property type="taxonomic scope" value="Eukaryota"/>
</dbReference>
<dbReference type="PhylomeDB" id="A7TLA3"/>
<sequence length="179" mass="20662">MFSEKWDSIVLTRDWHCKDHVSFAKNHNLPNFAPFVYCSPVVNDERKIESTLWPVHCIEDTEGADIAPSLQAVLRKHPEIVLVNKGYLKDREYYSAFCDIWDDHNTELHEILQQDGIDEVVVVGLALDYCVKNSAISAAKLGYKTTILKKYTRAIDNHKDSLRRLAKEFEYYGVILDES</sequence>
<dbReference type="SUPFAM" id="SSF52499">
    <property type="entry name" value="Isochorismatase-like hydrolases"/>
    <property type="match status" value="1"/>
</dbReference>
<dbReference type="PANTHER" id="PTHR11080:SF2">
    <property type="entry name" value="LD05707P"/>
    <property type="match status" value="1"/>
</dbReference>
<dbReference type="AlphaFoldDB" id="A7TLA3"/>
<comment type="pathway">
    <text evidence="5">Cofactor biosynthesis; nicotinate biosynthesis; nicotinate from nicotinamide: step 1/1.</text>
</comment>
<dbReference type="GO" id="GO:0000183">
    <property type="term" value="P:rDNA heterochromatin formation"/>
    <property type="evidence" value="ECO:0007669"/>
    <property type="project" value="EnsemblFungi"/>
</dbReference>
<keyword evidence="4" id="KW-0378">Hydrolase</keyword>
<evidence type="ECO:0000256" key="6">
    <source>
        <dbReference type="ARBA" id="ARBA00039017"/>
    </source>
</evidence>
<dbReference type="RefSeq" id="XP_001644836.1">
    <property type="nucleotide sequence ID" value="XM_001644786.1"/>
</dbReference>
<evidence type="ECO:0000256" key="5">
    <source>
        <dbReference type="ARBA" id="ARBA00037900"/>
    </source>
</evidence>
<protein>
    <recommendedName>
        <fullName evidence="6">nicotinamidase</fullName>
        <ecNumber evidence="6">3.5.1.19</ecNumber>
    </recommendedName>
    <alternativeName>
        <fullName evidence="7">Nicotinamide deamidase</fullName>
    </alternativeName>
</protein>
<dbReference type="FunCoup" id="A7TLA3">
    <property type="interactions" value="457"/>
</dbReference>
<dbReference type="KEGG" id="vpo:Kpol_1041p36"/>
<evidence type="ECO:0000313" key="9">
    <source>
        <dbReference type="EMBL" id="EDO16978.1"/>
    </source>
</evidence>
<feature type="domain" description="Isochorismatase-like" evidence="8">
    <location>
        <begin position="34"/>
        <end position="169"/>
    </location>
</feature>
<keyword evidence="2" id="KW-0662">Pyridine nucleotide biosynthesis</keyword>
<evidence type="ECO:0000256" key="7">
    <source>
        <dbReference type="ARBA" id="ARBA00043224"/>
    </source>
</evidence>
<dbReference type="GO" id="GO:0005777">
    <property type="term" value="C:peroxisome"/>
    <property type="evidence" value="ECO:0007669"/>
    <property type="project" value="EnsemblFungi"/>
</dbReference>
<dbReference type="Proteomes" id="UP000000267">
    <property type="component" value="Unassembled WGS sequence"/>
</dbReference>
<dbReference type="GO" id="GO:0031509">
    <property type="term" value="P:subtelomeric heterochromatin formation"/>
    <property type="evidence" value="ECO:0007669"/>
    <property type="project" value="EnsemblFungi"/>
</dbReference>
<dbReference type="InParanoid" id="A7TLA3"/>
<accession>A7TLA3</accession>
<keyword evidence="10" id="KW-1185">Reference proteome</keyword>
<evidence type="ECO:0000256" key="3">
    <source>
        <dbReference type="ARBA" id="ARBA00022723"/>
    </source>
</evidence>
<dbReference type="Pfam" id="PF00857">
    <property type="entry name" value="Isochorismatase"/>
    <property type="match status" value="1"/>
</dbReference>
<dbReference type="GeneID" id="5545163"/>
<dbReference type="InterPro" id="IPR052347">
    <property type="entry name" value="Isochorismatase_Nicotinamidase"/>
</dbReference>
<dbReference type="PANTHER" id="PTHR11080">
    <property type="entry name" value="PYRAZINAMIDASE/NICOTINAMIDASE"/>
    <property type="match status" value="1"/>
</dbReference>
<dbReference type="EMBL" id="DS480413">
    <property type="protein sequence ID" value="EDO16978.1"/>
    <property type="molecule type" value="Genomic_DNA"/>
</dbReference>
<evidence type="ECO:0000256" key="2">
    <source>
        <dbReference type="ARBA" id="ARBA00022642"/>
    </source>
</evidence>
<dbReference type="GO" id="GO:0008936">
    <property type="term" value="F:nicotinamidase activity"/>
    <property type="evidence" value="ECO:0007669"/>
    <property type="project" value="UniProtKB-EC"/>
</dbReference>
<dbReference type="GO" id="GO:1904524">
    <property type="term" value="P:negative regulation of DNA amplification"/>
    <property type="evidence" value="ECO:0007669"/>
    <property type="project" value="EnsemblFungi"/>
</dbReference>
<proteinExistence type="inferred from homology"/>
<evidence type="ECO:0000313" key="10">
    <source>
        <dbReference type="Proteomes" id="UP000000267"/>
    </source>
</evidence>
<dbReference type="GO" id="GO:0000781">
    <property type="term" value="C:chromosome, telomeric region"/>
    <property type="evidence" value="ECO:0007669"/>
    <property type="project" value="GOC"/>
</dbReference>
<dbReference type="GO" id="GO:0046872">
    <property type="term" value="F:metal ion binding"/>
    <property type="evidence" value="ECO:0007669"/>
    <property type="project" value="UniProtKB-KW"/>
</dbReference>
<reference evidence="9 10" key="1">
    <citation type="journal article" date="2007" name="Proc. Natl. Acad. Sci. U.S.A.">
        <title>Independent sorting-out of thousands of duplicated gene pairs in two yeast species descended from a whole-genome duplication.</title>
        <authorList>
            <person name="Scannell D.R."/>
            <person name="Frank A.C."/>
            <person name="Conant G.C."/>
            <person name="Byrne K.P."/>
            <person name="Woolfit M."/>
            <person name="Wolfe K.H."/>
        </authorList>
    </citation>
    <scope>NUCLEOTIDE SEQUENCE [LARGE SCALE GENOMIC DNA]</scope>
    <source>
        <strain evidence="10">ATCC 22028 / DSM 70294 / BCRC 21397 / CBS 2163 / NBRC 10782 / NRRL Y-8283 / UCD 57-17</strain>
    </source>
</reference>
<evidence type="ECO:0000256" key="1">
    <source>
        <dbReference type="ARBA" id="ARBA00006336"/>
    </source>
</evidence>
<comment type="similarity">
    <text evidence="1">Belongs to the isochorismatase family.</text>
</comment>
<dbReference type="GO" id="GO:0005634">
    <property type="term" value="C:nucleus"/>
    <property type="evidence" value="ECO:0007669"/>
    <property type="project" value="EnsemblFungi"/>
</dbReference>
<name>A7TLA3_VANPO</name>
<dbReference type="STRING" id="436907.A7TLA3"/>
<evidence type="ECO:0000259" key="8">
    <source>
        <dbReference type="Pfam" id="PF00857"/>
    </source>
</evidence>